<dbReference type="AlphaFoldDB" id="A0A9N8JR69"/>
<dbReference type="EMBL" id="CAIJEN010000014">
    <property type="protein sequence ID" value="CAD0092649.1"/>
    <property type="molecule type" value="Genomic_DNA"/>
</dbReference>
<evidence type="ECO:0000313" key="2">
    <source>
        <dbReference type="EMBL" id="CAD0092649.1"/>
    </source>
</evidence>
<dbReference type="Proteomes" id="UP000716446">
    <property type="component" value="Unassembled WGS sequence"/>
</dbReference>
<proteinExistence type="predicted"/>
<feature type="signal peptide" evidence="1">
    <location>
        <begin position="1"/>
        <end position="17"/>
    </location>
</feature>
<accession>A0A9N8JR69</accession>
<protein>
    <submittedName>
        <fullName evidence="2">Uncharacterized protein</fullName>
    </submittedName>
</protein>
<keyword evidence="3" id="KW-1185">Reference proteome</keyword>
<organism evidence="2 3">
    <name type="scientific">Aureobasidium vineae</name>
    <dbReference type="NCBI Taxonomy" id="2773715"/>
    <lineage>
        <taxon>Eukaryota</taxon>
        <taxon>Fungi</taxon>
        <taxon>Dikarya</taxon>
        <taxon>Ascomycota</taxon>
        <taxon>Pezizomycotina</taxon>
        <taxon>Dothideomycetes</taxon>
        <taxon>Dothideomycetidae</taxon>
        <taxon>Dothideales</taxon>
        <taxon>Saccotheciaceae</taxon>
        <taxon>Aureobasidium</taxon>
    </lineage>
</organism>
<feature type="chain" id="PRO_5040190435" evidence="1">
    <location>
        <begin position="18"/>
        <end position="166"/>
    </location>
</feature>
<keyword evidence="1" id="KW-0732">Signal</keyword>
<evidence type="ECO:0000313" key="3">
    <source>
        <dbReference type="Proteomes" id="UP000716446"/>
    </source>
</evidence>
<reference evidence="2" key="1">
    <citation type="submission" date="2020-06" db="EMBL/GenBank/DDBJ databases">
        <authorList>
            <person name="Onetto C."/>
        </authorList>
    </citation>
    <scope>NUCLEOTIDE SEQUENCE</scope>
</reference>
<comment type="caution">
    <text evidence="2">The sequence shown here is derived from an EMBL/GenBank/DDBJ whole genome shotgun (WGS) entry which is preliminary data.</text>
</comment>
<name>A0A9N8JR69_9PEZI</name>
<evidence type="ECO:0000256" key="1">
    <source>
        <dbReference type="SAM" id="SignalP"/>
    </source>
</evidence>
<sequence>MRFSIAIAAFSLSLATALPTKRELVAPFNDDAGNGLIPGIGKAVDGGFNAVGGAVAGAVRAGDNSKLRAGDDSKRALVAPFNDESANGLIPGVGQAVDGGFNAVGSTVAGAVRAGDNSKRALVAPFNDDAGNGLIPGIGTAVDGGFNAVGGAVAAAVRAGDASDAE</sequence>
<gene>
    <name evidence="2" type="ORF">AWRI4619_LOCUS7406</name>
</gene>